<accession>A0A1I7XQZ2</accession>
<dbReference type="Proteomes" id="UP000095283">
    <property type="component" value="Unplaced"/>
</dbReference>
<dbReference type="WBParaSite" id="Hba_19754">
    <property type="protein sequence ID" value="Hba_19754"/>
    <property type="gene ID" value="Hba_19754"/>
</dbReference>
<keyword evidence="1" id="KW-1185">Reference proteome</keyword>
<reference evidence="2" key="1">
    <citation type="submission" date="2016-11" db="UniProtKB">
        <authorList>
            <consortium name="WormBaseParasite"/>
        </authorList>
    </citation>
    <scope>IDENTIFICATION</scope>
</reference>
<name>A0A1I7XQZ2_HETBA</name>
<evidence type="ECO:0000313" key="2">
    <source>
        <dbReference type="WBParaSite" id="Hba_19754"/>
    </source>
</evidence>
<organism evidence="1 2">
    <name type="scientific">Heterorhabditis bacteriophora</name>
    <name type="common">Entomopathogenic nematode worm</name>
    <dbReference type="NCBI Taxonomy" id="37862"/>
    <lineage>
        <taxon>Eukaryota</taxon>
        <taxon>Metazoa</taxon>
        <taxon>Ecdysozoa</taxon>
        <taxon>Nematoda</taxon>
        <taxon>Chromadorea</taxon>
        <taxon>Rhabditida</taxon>
        <taxon>Rhabditina</taxon>
        <taxon>Rhabditomorpha</taxon>
        <taxon>Strongyloidea</taxon>
        <taxon>Heterorhabditidae</taxon>
        <taxon>Heterorhabditis</taxon>
    </lineage>
</organism>
<evidence type="ECO:0000313" key="1">
    <source>
        <dbReference type="Proteomes" id="UP000095283"/>
    </source>
</evidence>
<proteinExistence type="predicted"/>
<dbReference type="AlphaFoldDB" id="A0A1I7XQZ2"/>
<sequence>MEQMYTLCAYLVCNKNASQKPLAGDSCKQRKMTKLKATANEFAVCNKLFKQQNADSYTARSLPIATDYLLLVKK</sequence>
<protein>
    <submittedName>
        <fullName evidence="2">Orphan protein</fullName>
    </submittedName>
</protein>